<dbReference type="EMBL" id="CP001160">
    <property type="protein sequence ID" value="ACI65074.1"/>
    <property type="molecule type" value="Genomic_DNA"/>
</dbReference>
<feature type="coiled-coil region" evidence="1">
    <location>
        <begin position="222"/>
        <end position="249"/>
    </location>
</feature>
<name>B5YNZ8_THAPS</name>
<sequence length="586" mass="64631">MSFAEQLAARAAKRSSVPPPPPTTTADPPSPVTVAASPPSKVSAAKPTLNRTAKRSSNNTCSISQHVEKRPIHAQKQAAAASLADSIRHRAKGATVANTSTATSTQDIAASVSPRESNAKCLGVLGRPSTPIESGEPTIDYREKADKYKSENKRLRKELLLLKAKQEEMGVLMDQVNSEHEAKCEELEGLKVRCRELEGRHGEKCRGNEELMIEGVDAKKKLEVLSGEKDGLAARVEELEEQLLRQQSLLANHTACNPVDSTTRKSTGASHQKMEQLEAELSEVTELKNAEIDLLRKQLNRLESKAATAHLANVNEEQLNLQLDEKKKEHESTISGLKKEWGEERGSLREEIRRLNLEVSCLKAKCSEVGFKNNTEDEEEEWTSRYDGQRRRSNLDLKSSVDGNLPQSIQEEESSAATTPHSTTNTRDSDPTFGTNRSFGLDSSDISSLQSIISMLRQTIDQTNTEKESLEQRLTEEQTRSQLELRAFAKTLEGVDELRKSAEQMSREIRRIKVKGYKPTRSDLIGGLDVGVSSSLGGGVHNFGELSAAVEASESMEDAIRLIESQNDATEERRRMGVVKAVATEQ</sequence>
<feature type="coiled-coil region" evidence="1">
    <location>
        <begin position="274"/>
        <end position="365"/>
    </location>
</feature>
<feature type="compositionally biased region" description="Polar residues" evidence="2">
    <location>
        <begin position="49"/>
        <end position="65"/>
    </location>
</feature>
<proteinExistence type="predicted"/>
<keyword evidence="4" id="KW-1185">Reference proteome</keyword>
<organism evidence="3 4">
    <name type="scientific">Thalassiosira pseudonana</name>
    <name type="common">Marine diatom</name>
    <name type="synonym">Cyclotella nana</name>
    <dbReference type="NCBI Taxonomy" id="35128"/>
    <lineage>
        <taxon>Eukaryota</taxon>
        <taxon>Sar</taxon>
        <taxon>Stramenopiles</taxon>
        <taxon>Ochrophyta</taxon>
        <taxon>Bacillariophyta</taxon>
        <taxon>Coscinodiscophyceae</taxon>
        <taxon>Thalassiosirophycidae</taxon>
        <taxon>Thalassiosirales</taxon>
        <taxon>Thalassiosiraceae</taxon>
        <taxon>Thalassiosira</taxon>
    </lineage>
</organism>
<feature type="compositionally biased region" description="Low complexity" evidence="2">
    <location>
        <begin position="32"/>
        <end position="48"/>
    </location>
</feature>
<evidence type="ECO:0000256" key="2">
    <source>
        <dbReference type="SAM" id="MobiDB-lite"/>
    </source>
</evidence>
<dbReference type="GeneID" id="7443411"/>
<dbReference type="HOGENOM" id="CLU_465813_0_0_1"/>
<dbReference type="InParanoid" id="B5YNZ8"/>
<feature type="compositionally biased region" description="Pro residues" evidence="2">
    <location>
        <begin position="17"/>
        <end position="31"/>
    </location>
</feature>
<evidence type="ECO:0000313" key="3">
    <source>
        <dbReference type="EMBL" id="ACI65074.1"/>
    </source>
</evidence>
<dbReference type="AlphaFoldDB" id="B5YNZ8"/>
<feature type="region of interest" description="Disordered" evidence="2">
    <location>
        <begin position="1"/>
        <end position="86"/>
    </location>
</feature>
<dbReference type="Proteomes" id="UP000001449">
    <property type="component" value="Chromosome 7"/>
</dbReference>
<feature type="compositionally biased region" description="Low complexity" evidence="2">
    <location>
        <begin position="74"/>
        <end position="84"/>
    </location>
</feature>
<evidence type="ECO:0000256" key="1">
    <source>
        <dbReference type="SAM" id="Coils"/>
    </source>
</evidence>
<feature type="coiled-coil region" evidence="1">
    <location>
        <begin position="453"/>
        <end position="515"/>
    </location>
</feature>
<dbReference type="RefSeq" id="XP_002296357.1">
    <property type="nucleotide sequence ID" value="XM_002296321.1"/>
</dbReference>
<reference evidence="3 4" key="1">
    <citation type="journal article" date="2004" name="Science">
        <title>The genome of the diatom Thalassiosira pseudonana: ecology, evolution, and metabolism.</title>
        <authorList>
            <person name="Armbrust E.V."/>
            <person name="Berges J.A."/>
            <person name="Bowler C."/>
            <person name="Green B.R."/>
            <person name="Martinez D."/>
            <person name="Putnam N.H."/>
            <person name="Zhou S."/>
            <person name="Allen A.E."/>
            <person name="Apt K.E."/>
            <person name="Bechner M."/>
            <person name="Brzezinski M.A."/>
            <person name="Chaal B.K."/>
            <person name="Chiovitti A."/>
            <person name="Davis A.K."/>
            <person name="Demarest M.S."/>
            <person name="Detter J.C."/>
            <person name="Glavina T."/>
            <person name="Goodstein D."/>
            <person name="Hadi M.Z."/>
            <person name="Hellsten U."/>
            <person name="Hildebrand M."/>
            <person name="Jenkins B.D."/>
            <person name="Jurka J."/>
            <person name="Kapitonov V.V."/>
            <person name="Kroger N."/>
            <person name="Lau W.W."/>
            <person name="Lane T.W."/>
            <person name="Larimer F.W."/>
            <person name="Lippmeier J.C."/>
            <person name="Lucas S."/>
            <person name="Medina M."/>
            <person name="Montsant A."/>
            <person name="Obornik M."/>
            <person name="Parker M.S."/>
            <person name="Palenik B."/>
            <person name="Pazour G.J."/>
            <person name="Richardson P.M."/>
            <person name="Rynearson T.A."/>
            <person name="Saito M.A."/>
            <person name="Schwartz D.C."/>
            <person name="Thamatrakoln K."/>
            <person name="Valentin K."/>
            <person name="Vardi A."/>
            <person name="Wilkerson F.P."/>
            <person name="Rokhsar D.S."/>
        </authorList>
    </citation>
    <scope>NUCLEOTIDE SEQUENCE [LARGE SCALE GENOMIC DNA]</scope>
    <source>
        <strain evidence="3 4">CCMP1335</strain>
    </source>
</reference>
<feature type="coiled-coil region" evidence="1">
    <location>
        <begin position="138"/>
        <end position="165"/>
    </location>
</feature>
<gene>
    <name evidence="3" type="ORF">THAPS_7325</name>
</gene>
<feature type="compositionally biased region" description="Polar residues" evidence="2">
    <location>
        <begin position="401"/>
        <end position="438"/>
    </location>
</feature>
<keyword evidence="1" id="KW-0175">Coiled coil</keyword>
<feature type="compositionally biased region" description="Basic and acidic residues" evidence="2">
    <location>
        <begin position="382"/>
        <end position="395"/>
    </location>
</feature>
<dbReference type="KEGG" id="tps:THAPS_7325"/>
<accession>B5YNZ8</accession>
<dbReference type="PaxDb" id="35128-Thaps7325"/>
<reference evidence="3 4" key="2">
    <citation type="journal article" date="2008" name="Nature">
        <title>The Phaeodactylum genome reveals the evolutionary history of diatom genomes.</title>
        <authorList>
            <person name="Bowler C."/>
            <person name="Allen A.E."/>
            <person name="Badger J.H."/>
            <person name="Grimwood J."/>
            <person name="Jabbari K."/>
            <person name="Kuo A."/>
            <person name="Maheswari U."/>
            <person name="Martens C."/>
            <person name="Maumus F."/>
            <person name="Otillar R.P."/>
            <person name="Rayko E."/>
            <person name="Salamov A."/>
            <person name="Vandepoele K."/>
            <person name="Beszteri B."/>
            <person name="Gruber A."/>
            <person name="Heijde M."/>
            <person name="Katinka M."/>
            <person name="Mock T."/>
            <person name="Valentin K."/>
            <person name="Verret F."/>
            <person name="Berges J.A."/>
            <person name="Brownlee C."/>
            <person name="Cadoret J.P."/>
            <person name="Chiovitti A."/>
            <person name="Choi C.J."/>
            <person name="Coesel S."/>
            <person name="De Martino A."/>
            <person name="Detter J.C."/>
            <person name="Durkin C."/>
            <person name="Falciatore A."/>
            <person name="Fournet J."/>
            <person name="Haruta M."/>
            <person name="Huysman M.J."/>
            <person name="Jenkins B.D."/>
            <person name="Jiroutova K."/>
            <person name="Jorgensen R.E."/>
            <person name="Joubert Y."/>
            <person name="Kaplan A."/>
            <person name="Kroger N."/>
            <person name="Kroth P.G."/>
            <person name="La Roche J."/>
            <person name="Lindquist E."/>
            <person name="Lommer M."/>
            <person name="Martin-Jezequel V."/>
            <person name="Lopez P.J."/>
            <person name="Lucas S."/>
            <person name="Mangogna M."/>
            <person name="McGinnis K."/>
            <person name="Medlin L.K."/>
            <person name="Montsant A."/>
            <person name="Oudot-Le Secq M.P."/>
            <person name="Napoli C."/>
            <person name="Obornik M."/>
            <person name="Parker M.S."/>
            <person name="Petit J.L."/>
            <person name="Porcel B.M."/>
            <person name="Poulsen N."/>
            <person name="Robison M."/>
            <person name="Rychlewski L."/>
            <person name="Rynearson T.A."/>
            <person name="Schmutz J."/>
            <person name="Shapiro H."/>
            <person name="Siaut M."/>
            <person name="Stanley M."/>
            <person name="Sussman M.R."/>
            <person name="Taylor A.R."/>
            <person name="Vardi A."/>
            <person name="von Dassow P."/>
            <person name="Vyverman W."/>
            <person name="Willis A."/>
            <person name="Wyrwicz L.S."/>
            <person name="Rokhsar D.S."/>
            <person name="Weissenbach J."/>
            <person name="Armbrust E.V."/>
            <person name="Green B.R."/>
            <person name="Van de Peer Y."/>
            <person name="Grigoriev I.V."/>
        </authorList>
    </citation>
    <scope>NUCLEOTIDE SEQUENCE [LARGE SCALE GENOMIC DNA]</scope>
    <source>
        <strain evidence="3 4">CCMP1335</strain>
    </source>
</reference>
<evidence type="ECO:0000313" key="4">
    <source>
        <dbReference type="Proteomes" id="UP000001449"/>
    </source>
</evidence>
<protein>
    <submittedName>
        <fullName evidence="3">Uncharacterized protein</fullName>
    </submittedName>
</protein>
<feature type="region of interest" description="Disordered" evidence="2">
    <location>
        <begin position="373"/>
        <end position="440"/>
    </location>
</feature>